<dbReference type="SUPFAM" id="SSF53335">
    <property type="entry name" value="S-adenosyl-L-methionine-dependent methyltransferases"/>
    <property type="match status" value="1"/>
</dbReference>
<dbReference type="CDD" id="cd02440">
    <property type="entry name" value="AdoMet_MTases"/>
    <property type="match status" value="1"/>
</dbReference>
<name>A0ABX2T876_9PROT</name>
<dbReference type="GO" id="GO:0008168">
    <property type="term" value="F:methyltransferase activity"/>
    <property type="evidence" value="ECO:0007669"/>
    <property type="project" value="UniProtKB-KW"/>
</dbReference>
<dbReference type="Gene3D" id="3.40.50.150">
    <property type="entry name" value="Vaccinia Virus protein VP39"/>
    <property type="match status" value="1"/>
</dbReference>
<dbReference type="RefSeq" id="WP_180282146.1">
    <property type="nucleotide sequence ID" value="NZ_JABFDB010000006.1"/>
</dbReference>
<comment type="caution">
    <text evidence="2">The sequence shown here is derived from an EMBL/GenBank/DDBJ whole genome shotgun (WGS) entry which is preliminary data.</text>
</comment>
<protein>
    <submittedName>
        <fullName evidence="2">Class I SAM-dependent methyltransferase</fullName>
    </submittedName>
</protein>
<keyword evidence="3" id="KW-1185">Reference proteome</keyword>
<reference evidence="2 3" key="1">
    <citation type="submission" date="2020-05" db="EMBL/GenBank/DDBJ databases">
        <title>Azospirillum oleiclasticum sp. nov, a nitrogen-fixing and heavy crude oil-emulsifying bacterium isolated from the crude oil of Yumen Oilfield.</title>
        <authorList>
            <person name="Wu D."/>
            <person name="Cai M."/>
            <person name="Zhang X."/>
        </authorList>
    </citation>
    <scope>NUCLEOTIDE SEQUENCE [LARGE SCALE GENOMIC DNA]</scope>
    <source>
        <strain evidence="2 3">ROY-1-1-2</strain>
    </source>
</reference>
<evidence type="ECO:0000259" key="1">
    <source>
        <dbReference type="Pfam" id="PF08242"/>
    </source>
</evidence>
<dbReference type="GO" id="GO:0032259">
    <property type="term" value="P:methylation"/>
    <property type="evidence" value="ECO:0007669"/>
    <property type="project" value="UniProtKB-KW"/>
</dbReference>
<accession>A0ABX2T876</accession>
<dbReference type="EMBL" id="JABFDB010000006">
    <property type="protein sequence ID" value="NYZ20394.1"/>
    <property type="molecule type" value="Genomic_DNA"/>
</dbReference>
<dbReference type="Proteomes" id="UP000584642">
    <property type="component" value="Unassembled WGS sequence"/>
</dbReference>
<gene>
    <name evidence="2" type="ORF">HND93_11775</name>
</gene>
<feature type="domain" description="Methyltransferase type 12" evidence="1">
    <location>
        <begin position="58"/>
        <end position="153"/>
    </location>
</feature>
<organism evidence="2 3">
    <name type="scientific">Azospirillum oleiclasticum</name>
    <dbReference type="NCBI Taxonomy" id="2735135"/>
    <lineage>
        <taxon>Bacteria</taxon>
        <taxon>Pseudomonadati</taxon>
        <taxon>Pseudomonadota</taxon>
        <taxon>Alphaproteobacteria</taxon>
        <taxon>Rhodospirillales</taxon>
        <taxon>Azospirillaceae</taxon>
        <taxon>Azospirillum</taxon>
    </lineage>
</organism>
<keyword evidence="2" id="KW-0808">Transferase</keyword>
<dbReference type="InterPro" id="IPR029063">
    <property type="entry name" value="SAM-dependent_MTases_sf"/>
</dbReference>
<proteinExistence type="predicted"/>
<sequence>MSIDDLRAQYEAYPYPARDPADERKRLVTGSPSHLDEVNHFVFGGRLDHARPLRALVAGGGTGDGTIMLAQMMADAGNPGTVTYLDLSDAARAVAEARAATRGLTNIEFRRGSLLALEGLGPFDYIDCCGVLHHLDDPAAGLRSLTGALAPGGGMGIMVYAPYGRTGVYPLQQALRTMTEGLPPAERVAVARRLIAHLPRTNWLLANPFITDHRQADANLYDLLLHSCDRPFTVPELADLAASAGLAVAALVEPSRYEPSMWVKDPRTLKRLEGLSWLERAAWSERVCGSMTKHIAYLVRPADLDGAVARPDGPEVVPVLRDLDGPAIGRALPPGGSLDAELMGAMVTLPLPRLAGPILARIDGRRTLAELHREVAAAVGGDLAWETFRTQFGQLFAALNGVGKLLLRRGVR</sequence>
<keyword evidence="2" id="KW-0489">Methyltransferase</keyword>
<dbReference type="Pfam" id="PF08242">
    <property type="entry name" value="Methyltransf_12"/>
    <property type="match status" value="1"/>
</dbReference>
<dbReference type="InterPro" id="IPR013217">
    <property type="entry name" value="Methyltransf_12"/>
</dbReference>
<evidence type="ECO:0000313" key="2">
    <source>
        <dbReference type="EMBL" id="NYZ20394.1"/>
    </source>
</evidence>
<evidence type="ECO:0000313" key="3">
    <source>
        <dbReference type="Proteomes" id="UP000584642"/>
    </source>
</evidence>